<dbReference type="PATRIC" id="fig|1262666.3.peg.618"/>
<dbReference type="RefSeq" id="WP_005983952.1">
    <property type="nucleotide sequence ID" value="NZ_AOSV01000003.1"/>
</dbReference>
<dbReference type="Proteomes" id="UP000011922">
    <property type="component" value="Unassembled WGS sequence"/>
</dbReference>
<evidence type="ECO:0000259" key="1">
    <source>
        <dbReference type="PROSITE" id="PS51819"/>
    </source>
</evidence>
<evidence type="ECO:0000313" key="3">
    <source>
        <dbReference type="Proteomes" id="UP000011922"/>
    </source>
</evidence>
<gene>
    <name evidence="2" type="ORF">PCS_00618</name>
</gene>
<name>M5PXG0_DESAF</name>
<dbReference type="EMBL" id="AOSV01000003">
    <property type="protein sequence ID" value="EMG38977.1"/>
    <property type="molecule type" value="Genomic_DNA"/>
</dbReference>
<protein>
    <submittedName>
        <fullName evidence="2">Lactoylglutathione lyase family protein</fullName>
    </submittedName>
</protein>
<dbReference type="InterPro" id="IPR037523">
    <property type="entry name" value="VOC_core"/>
</dbReference>
<dbReference type="PANTHER" id="PTHR33993:SF2">
    <property type="entry name" value="VOC DOMAIN-CONTAINING PROTEIN"/>
    <property type="match status" value="1"/>
</dbReference>
<feature type="domain" description="VOC" evidence="1">
    <location>
        <begin position="4"/>
        <end position="118"/>
    </location>
</feature>
<dbReference type="CDD" id="cd07247">
    <property type="entry name" value="SgaA_N_like"/>
    <property type="match status" value="1"/>
</dbReference>
<organism evidence="2 3">
    <name type="scientific">Desulfocurvibacter africanus PCS</name>
    <dbReference type="NCBI Taxonomy" id="1262666"/>
    <lineage>
        <taxon>Bacteria</taxon>
        <taxon>Pseudomonadati</taxon>
        <taxon>Thermodesulfobacteriota</taxon>
        <taxon>Desulfovibrionia</taxon>
        <taxon>Desulfovibrionales</taxon>
        <taxon>Desulfovibrionaceae</taxon>
        <taxon>Desulfocurvibacter</taxon>
    </lineage>
</organism>
<dbReference type="InterPro" id="IPR029068">
    <property type="entry name" value="Glyas_Bleomycin-R_OHBP_Dase"/>
</dbReference>
<dbReference type="SUPFAM" id="SSF54593">
    <property type="entry name" value="Glyoxalase/Bleomycin resistance protein/Dihydroxybiphenyl dioxygenase"/>
    <property type="match status" value="1"/>
</dbReference>
<dbReference type="InterPro" id="IPR052164">
    <property type="entry name" value="Anthracycline_SecMetBiosynth"/>
</dbReference>
<accession>M5PXG0</accession>
<dbReference type="InterPro" id="IPR004360">
    <property type="entry name" value="Glyas_Fos-R_dOase_dom"/>
</dbReference>
<dbReference type="GO" id="GO:0016829">
    <property type="term" value="F:lyase activity"/>
    <property type="evidence" value="ECO:0007669"/>
    <property type="project" value="UniProtKB-KW"/>
</dbReference>
<proteinExistence type="predicted"/>
<comment type="caution">
    <text evidence="2">The sequence shown here is derived from an EMBL/GenBank/DDBJ whole genome shotgun (WGS) entry which is preliminary data.</text>
</comment>
<dbReference type="PROSITE" id="PS51819">
    <property type="entry name" value="VOC"/>
    <property type="match status" value="1"/>
</dbReference>
<dbReference type="OrthoDB" id="9792323at2"/>
<keyword evidence="2" id="KW-0456">Lyase</keyword>
<dbReference type="PANTHER" id="PTHR33993">
    <property type="entry name" value="GLYOXALASE-RELATED"/>
    <property type="match status" value="1"/>
</dbReference>
<reference evidence="2 3" key="1">
    <citation type="journal article" date="2013" name="Genome Announc.">
        <title>Draft Genome Sequence for Desulfovibrio africanus Strain PCS.</title>
        <authorList>
            <person name="Brown S.D."/>
            <person name="Utturkar S.M."/>
            <person name="Arkin A.P."/>
            <person name="Deutschbauer A.M."/>
            <person name="Elias D.A."/>
            <person name="Hazen T.C."/>
            <person name="Chakraborty R."/>
        </authorList>
    </citation>
    <scope>NUCLEOTIDE SEQUENCE [LARGE SCALE GENOMIC DNA]</scope>
    <source>
        <strain evidence="2 3">PCS</strain>
    </source>
</reference>
<dbReference type="Pfam" id="PF00903">
    <property type="entry name" value="Glyoxalase"/>
    <property type="match status" value="1"/>
</dbReference>
<sequence length="123" mass="13563">MAARVIHFEIPARDPERANAFYSGVFGWDVRKWEGPEDYWLLTTGPDEEPGINGAIMPQMDQSATPRVVVRVDSVDEATARVQNRGGRIAAPKMPIPGLGWFAYAEDPEGNLFGLFQPDSDAS</sequence>
<dbReference type="AlphaFoldDB" id="M5PXG0"/>
<evidence type="ECO:0000313" key="2">
    <source>
        <dbReference type="EMBL" id="EMG38977.1"/>
    </source>
</evidence>
<dbReference type="Gene3D" id="3.10.180.10">
    <property type="entry name" value="2,3-Dihydroxybiphenyl 1,2-Dioxygenase, domain 1"/>
    <property type="match status" value="1"/>
</dbReference>